<evidence type="ECO:0000313" key="3">
    <source>
        <dbReference type="Proteomes" id="UP000275975"/>
    </source>
</evidence>
<protein>
    <submittedName>
        <fullName evidence="1">Uncharacterized protein</fullName>
    </submittedName>
</protein>
<comment type="caution">
    <text evidence="1">The sequence shown here is derived from an EMBL/GenBank/DDBJ whole genome shotgun (WGS) entry which is preliminary data.</text>
</comment>
<evidence type="ECO:0000313" key="1">
    <source>
        <dbReference type="EMBL" id="ROG88689.1"/>
    </source>
</evidence>
<dbReference type="RefSeq" id="WP_020314640.1">
    <property type="nucleotide sequence ID" value="NZ_BIGJ01000005.1"/>
</dbReference>
<dbReference type="Proteomes" id="UP000275975">
    <property type="component" value="Unassembled WGS sequence"/>
</dbReference>
<accession>A0A2V3JZ07</accession>
<reference evidence="2 3" key="3">
    <citation type="journal article" date="2019" name="Antimicrob. Agents Chemother.">
        <title>Applying Rapid Whole Genome Sequencing to Predict Phenotypic Antimicrobial Susceptibility Testing Results Among Carbapenem-Resistant Klebsiella pneumoniae Clinical Isolates.</title>
        <authorList>
            <person name="Tamma P.D."/>
            <person name="Fan Y."/>
            <person name="Bergman Y."/>
            <person name="Pertea G."/>
            <person name="Kazmi A."/>
            <person name="Lewis S."/>
            <person name="Carroll K.C."/>
            <person name="Schatz M.C."/>
            <person name="Timp W."/>
            <person name="Simner P.J."/>
        </authorList>
    </citation>
    <scope>NUCLEOTIDE SEQUENCE [LARGE SCALE GENOMIC DNA]</scope>
    <source>
        <strain evidence="2 3">KLPN_104</strain>
    </source>
</reference>
<dbReference type="EMBL" id="MPYG04000203">
    <property type="protein sequence ID" value="ROG88689.1"/>
    <property type="molecule type" value="Genomic_DNA"/>
</dbReference>
<reference evidence="1 4" key="2">
    <citation type="submission" date="2018-10" db="EMBL/GenBank/DDBJ databases">
        <authorList>
            <person name="Vanduin D."/>
            <person name="Fouts D."/>
            <person name="Wright M."/>
            <person name="Sutton G."/>
            <person name="Nguyen K."/>
            <person name="Kreiswirth B."/>
            <person name="Chen L."/>
            <person name="Rojas L."/>
            <person name="Hujer A."/>
            <person name="Hujer K."/>
            <person name="Bonomo R."/>
            <person name="Adams M."/>
        </authorList>
    </citation>
    <scope>NUCLEOTIDE SEQUENCE [LARGE SCALE GENOMIC DNA]</scope>
    <source>
        <strain evidence="1 4">CRK0165</strain>
    </source>
</reference>
<evidence type="ECO:0000313" key="4">
    <source>
        <dbReference type="Proteomes" id="UP000283322"/>
    </source>
</evidence>
<organism evidence="1 4">
    <name type="scientific">Klebsiella pneumoniae</name>
    <dbReference type="NCBI Taxonomy" id="573"/>
    <lineage>
        <taxon>Bacteria</taxon>
        <taxon>Pseudomonadati</taxon>
        <taxon>Pseudomonadota</taxon>
        <taxon>Gammaproteobacteria</taxon>
        <taxon>Enterobacterales</taxon>
        <taxon>Enterobacteriaceae</taxon>
        <taxon>Klebsiella/Raoultella group</taxon>
        <taxon>Klebsiella</taxon>
        <taxon>Klebsiella pneumoniae complex</taxon>
    </lineage>
</organism>
<dbReference type="AlphaFoldDB" id="A0A2V3JZ07"/>
<sequence length="255" mass="28450">MRNDTFNALILRHGDRMLKDAGWPPCVDMMQIAPETMPGWSVATGSLDAAHILALVTHLCLPLTYGRAGLLTASARRLAGTPARLYLYPAKGFMPPEKLADAQTLHLPYAQEWLTAAECDDLLAFLKASLTQIAEIVRLDAHRLAAALKPSVTPRLMDRRFGDWRVLADEYEHENWLDENDTDVLDAVLDAVLVRGASFCPILLTVVNERREEIEAAGVITDMLRFPGDPARRWLDRRVLREVVSEARATPAQTE</sequence>
<evidence type="ECO:0000313" key="2">
    <source>
        <dbReference type="EMBL" id="RRE94298.1"/>
    </source>
</evidence>
<proteinExistence type="predicted"/>
<dbReference type="Proteomes" id="UP000283322">
    <property type="component" value="Unassembled WGS sequence"/>
</dbReference>
<dbReference type="EMBL" id="RDAM01000004">
    <property type="protein sequence ID" value="RRE94298.1"/>
    <property type="molecule type" value="Genomic_DNA"/>
</dbReference>
<reference evidence="2" key="1">
    <citation type="submission" date="2018-10" db="EMBL/GenBank/DDBJ databases">
        <authorList>
            <person name="Fan Y."/>
            <person name="Timp W."/>
            <person name="Bergman Y."/>
            <person name="Tamma P."/>
            <person name="Simner P."/>
        </authorList>
    </citation>
    <scope>NUCLEOTIDE SEQUENCE</scope>
    <source>
        <strain evidence="2">KLPN_104</strain>
    </source>
</reference>
<gene>
    <name evidence="1" type="ORF">BL124_00026110</name>
    <name evidence="2" type="ORF">EAO17_30695</name>
</gene>
<name>A0A2V3JZ07_KLEPN</name>